<evidence type="ECO:0000259" key="2">
    <source>
        <dbReference type="PROSITE" id="PS50943"/>
    </source>
</evidence>
<dbReference type="CDD" id="cd00093">
    <property type="entry name" value="HTH_XRE"/>
    <property type="match status" value="1"/>
</dbReference>
<gene>
    <name evidence="3" type="ORF">GCM10009850_119570</name>
</gene>
<dbReference type="Gene3D" id="1.10.260.40">
    <property type="entry name" value="lambda repressor-like DNA-binding domains"/>
    <property type="match status" value="1"/>
</dbReference>
<dbReference type="InterPro" id="IPR010982">
    <property type="entry name" value="Lambda_DNA-bd_dom_sf"/>
</dbReference>
<dbReference type="SMART" id="SM00530">
    <property type="entry name" value="HTH_XRE"/>
    <property type="match status" value="1"/>
</dbReference>
<accession>A0ABN3D441</accession>
<name>A0ABN3D441_9ACTN</name>
<dbReference type="Proteomes" id="UP001499843">
    <property type="component" value="Unassembled WGS sequence"/>
</dbReference>
<reference evidence="3 4" key="1">
    <citation type="journal article" date="2019" name="Int. J. Syst. Evol. Microbiol.">
        <title>The Global Catalogue of Microorganisms (GCM) 10K type strain sequencing project: providing services to taxonomists for standard genome sequencing and annotation.</title>
        <authorList>
            <consortium name="The Broad Institute Genomics Platform"/>
            <consortium name="The Broad Institute Genome Sequencing Center for Infectious Disease"/>
            <person name="Wu L."/>
            <person name="Ma J."/>
        </authorList>
    </citation>
    <scope>NUCLEOTIDE SEQUENCE [LARGE SCALE GENOMIC DNA]</scope>
    <source>
        <strain evidence="3 4">JCM 16114</strain>
    </source>
</reference>
<sequence length="399" mass="42006">MRSDPWTTTRARAFLSTRDVGSALRYARTLLGLRQADVGRAAYCSASTISRLETGRHGADLDLIRRVATAVAIPPHVLAALTGLGSPAHATVTSPTTAEREDDPMRRRTLFTAAATAVPAALLARIEDALAVIPSVPARPLTAAQLTTRLARATRLFDRGEVARLVADLPELLAVAHDSVERRPTPEAFIGAAACYGLATEALSKAGRQASSRLAADRAIMLARLSGSPTSIALASRCLGVVLRHEGRHALADQVVLEAAGQLEATGLTRAPELAVYGQVLCSAAYTAAQHGDRARALELIGDAAAAVRRLPRPPRCDACPARCPRPCLASRRSSRRPRCGCTRWACTGAWATPPLHGAPAAPSTPPNSPPRNAAHAFTPTWPGSVGNRKDPSTPSPSY</sequence>
<proteinExistence type="predicted"/>
<dbReference type="PROSITE" id="PS50943">
    <property type="entry name" value="HTH_CROC1"/>
    <property type="match status" value="1"/>
</dbReference>
<keyword evidence="4" id="KW-1185">Reference proteome</keyword>
<feature type="domain" description="HTH cro/C1-type" evidence="2">
    <location>
        <begin position="24"/>
        <end position="78"/>
    </location>
</feature>
<dbReference type="SUPFAM" id="SSF47413">
    <property type="entry name" value="lambda repressor-like DNA-binding domains"/>
    <property type="match status" value="1"/>
</dbReference>
<evidence type="ECO:0000313" key="3">
    <source>
        <dbReference type="EMBL" id="GAA2216488.1"/>
    </source>
</evidence>
<evidence type="ECO:0000313" key="4">
    <source>
        <dbReference type="Proteomes" id="UP001499843"/>
    </source>
</evidence>
<dbReference type="RefSeq" id="WP_344496129.1">
    <property type="nucleotide sequence ID" value="NZ_BAAAQX010000071.1"/>
</dbReference>
<organism evidence="3 4">
    <name type="scientific">Nonomuraea monospora</name>
    <dbReference type="NCBI Taxonomy" id="568818"/>
    <lineage>
        <taxon>Bacteria</taxon>
        <taxon>Bacillati</taxon>
        <taxon>Actinomycetota</taxon>
        <taxon>Actinomycetes</taxon>
        <taxon>Streptosporangiales</taxon>
        <taxon>Streptosporangiaceae</taxon>
        <taxon>Nonomuraea</taxon>
    </lineage>
</organism>
<dbReference type="InterPro" id="IPR001387">
    <property type="entry name" value="Cro/C1-type_HTH"/>
</dbReference>
<dbReference type="EMBL" id="BAAAQX010000071">
    <property type="protein sequence ID" value="GAA2216488.1"/>
    <property type="molecule type" value="Genomic_DNA"/>
</dbReference>
<evidence type="ECO:0000256" key="1">
    <source>
        <dbReference type="SAM" id="MobiDB-lite"/>
    </source>
</evidence>
<comment type="caution">
    <text evidence="3">The sequence shown here is derived from an EMBL/GenBank/DDBJ whole genome shotgun (WGS) entry which is preliminary data.</text>
</comment>
<protein>
    <recommendedName>
        <fullName evidence="2">HTH cro/C1-type domain-containing protein</fullName>
    </recommendedName>
</protein>
<dbReference type="Pfam" id="PF13560">
    <property type="entry name" value="HTH_31"/>
    <property type="match status" value="1"/>
</dbReference>
<feature type="region of interest" description="Disordered" evidence="1">
    <location>
        <begin position="358"/>
        <end position="399"/>
    </location>
</feature>